<evidence type="ECO:0000313" key="5">
    <source>
        <dbReference type="Proteomes" id="UP001259659"/>
    </source>
</evidence>
<dbReference type="Proteomes" id="UP001259659">
    <property type="component" value="Unassembled WGS sequence"/>
</dbReference>
<name>A0ABU2FGQ1_9EURY</name>
<dbReference type="Pfam" id="PF25939">
    <property type="entry name" value="DUF7982"/>
    <property type="match status" value="1"/>
</dbReference>
<evidence type="ECO:0000256" key="1">
    <source>
        <dbReference type="SAM" id="Coils"/>
    </source>
</evidence>
<gene>
    <name evidence="4" type="ORF">NDI56_18690</name>
</gene>
<evidence type="ECO:0000313" key="4">
    <source>
        <dbReference type="EMBL" id="MDS0261433.1"/>
    </source>
</evidence>
<keyword evidence="2" id="KW-0472">Membrane</keyword>
<evidence type="ECO:0000259" key="3">
    <source>
        <dbReference type="Pfam" id="PF25939"/>
    </source>
</evidence>
<dbReference type="EMBL" id="JAMQON010000006">
    <property type="protein sequence ID" value="MDS0261433.1"/>
    <property type="molecule type" value="Genomic_DNA"/>
</dbReference>
<evidence type="ECO:0000256" key="2">
    <source>
        <dbReference type="SAM" id="Phobius"/>
    </source>
</evidence>
<keyword evidence="5" id="KW-1185">Reference proteome</keyword>
<protein>
    <recommendedName>
        <fullName evidence="3">DUF7982 domain-containing protein</fullName>
    </recommendedName>
</protein>
<sequence length="284" mass="30366">MSTKGHATEATDDEHSREELRTQLELLAEENERLHESYVQAKTTQYRQTAIGLCLVGVLAVGGAVLLPNARDVLVALAGIGLFGAVLTYYLTPATFVSAEVGRDIYSVFAGNEAALVSELGLSDERVYVPVRNGDEVRLFVPQRWPYVLPEERELSGTIVVPEGDATRGLALEPSGGRLLTAVEDAVSGALATEPTTLTDQLSDAVVEQFEIAEHISKGTDTDDGTITVAVRGSVYGKPTQFDHPIASLLAVGLASGLGEPVSLDVNEATDNEDTFFVTCSWDE</sequence>
<accession>A0ABU2FGQ1</accession>
<dbReference type="InterPro" id="IPR058288">
    <property type="entry name" value="DUF7982"/>
</dbReference>
<keyword evidence="1" id="KW-0175">Coiled coil</keyword>
<feature type="domain" description="DUF7982" evidence="3">
    <location>
        <begin position="17"/>
        <end position="282"/>
    </location>
</feature>
<dbReference type="RefSeq" id="WP_310921280.1">
    <property type="nucleotide sequence ID" value="NZ_JAMQON010000006.1"/>
</dbReference>
<comment type="caution">
    <text evidence="4">The sequence shown here is derived from an EMBL/GenBank/DDBJ whole genome shotgun (WGS) entry which is preliminary data.</text>
</comment>
<feature type="coiled-coil region" evidence="1">
    <location>
        <begin position="17"/>
        <end position="44"/>
    </location>
</feature>
<feature type="transmembrane region" description="Helical" evidence="2">
    <location>
        <begin position="50"/>
        <end position="67"/>
    </location>
</feature>
<keyword evidence="2" id="KW-1133">Transmembrane helix</keyword>
<keyword evidence="2" id="KW-0812">Transmembrane</keyword>
<feature type="transmembrane region" description="Helical" evidence="2">
    <location>
        <begin position="73"/>
        <end position="91"/>
    </location>
</feature>
<reference evidence="4 5" key="1">
    <citation type="submission" date="2022-06" db="EMBL/GenBank/DDBJ databases">
        <title>Haloarcula sp. a new haloarchaeum isolate from saline soil.</title>
        <authorList>
            <person name="Strakova D."/>
            <person name="Galisteo C."/>
            <person name="Sanchez-Porro C."/>
            <person name="Ventosa A."/>
        </authorList>
    </citation>
    <scope>NUCLEOTIDE SEQUENCE [LARGE SCALE GENOMIC DNA]</scope>
    <source>
        <strain evidence="4 5">S1CR25-12</strain>
    </source>
</reference>
<organism evidence="4 5">
    <name type="scientific">Haloarcula saliterrae</name>
    <dbReference type="NCBI Taxonomy" id="2950534"/>
    <lineage>
        <taxon>Archaea</taxon>
        <taxon>Methanobacteriati</taxon>
        <taxon>Methanobacteriota</taxon>
        <taxon>Stenosarchaea group</taxon>
        <taxon>Halobacteria</taxon>
        <taxon>Halobacteriales</taxon>
        <taxon>Haloarculaceae</taxon>
        <taxon>Haloarcula</taxon>
    </lineage>
</organism>
<proteinExistence type="predicted"/>